<dbReference type="PANTHER" id="PTHR31465">
    <property type="entry name" value="PROTEIN RTA1-RELATED"/>
    <property type="match status" value="1"/>
</dbReference>
<keyword evidence="3 5" id="KW-1133">Transmembrane helix</keyword>
<dbReference type="PANTHER" id="PTHR31465:SF8">
    <property type="entry name" value="DOMAIN PROTEIN, PUTATIVE (AFU_ORTHOLOGUE AFUA_6G14140)-RELATED"/>
    <property type="match status" value="1"/>
</dbReference>
<comment type="subcellular location">
    <subcellularLocation>
        <location evidence="1">Membrane</location>
        <topology evidence="1">Multi-pass membrane protein</topology>
    </subcellularLocation>
</comment>
<evidence type="ECO:0000256" key="1">
    <source>
        <dbReference type="ARBA" id="ARBA00004141"/>
    </source>
</evidence>
<protein>
    <submittedName>
        <fullName evidence="6">Parasitic phase-specific protein PSP-1</fullName>
    </submittedName>
</protein>
<evidence type="ECO:0000256" key="2">
    <source>
        <dbReference type="ARBA" id="ARBA00022692"/>
    </source>
</evidence>
<evidence type="ECO:0000256" key="5">
    <source>
        <dbReference type="SAM" id="Phobius"/>
    </source>
</evidence>
<gene>
    <name evidence="6" type="ORF">MFIFM68171_07108</name>
</gene>
<organism evidence="6 7">
    <name type="scientific">Madurella fahalii</name>
    <dbReference type="NCBI Taxonomy" id="1157608"/>
    <lineage>
        <taxon>Eukaryota</taxon>
        <taxon>Fungi</taxon>
        <taxon>Dikarya</taxon>
        <taxon>Ascomycota</taxon>
        <taxon>Pezizomycotina</taxon>
        <taxon>Sordariomycetes</taxon>
        <taxon>Sordariomycetidae</taxon>
        <taxon>Sordariales</taxon>
        <taxon>Sordariales incertae sedis</taxon>
        <taxon>Madurella</taxon>
    </lineage>
</organism>
<evidence type="ECO:0000313" key="6">
    <source>
        <dbReference type="EMBL" id="GAB1316898.1"/>
    </source>
</evidence>
<proteinExistence type="predicted"/>
<dbReference type="Pfam" id="PF04479">
    <property type="entry name" value="RTA1"/>
    <property type="match status" value="1"/>
</dbReference>
<dbReference type="InterPro" id="IPR007568">
    <property type="entry name" value="RTA1"/>
</dbReference>
<feature type="transmembrane region" description="Helical" evidence="5">
    <location>
        <begin position="140"/>
        <end position="164"/>
    </location>
</feature>
<dbReference type="EMBL" id="BAAFSV010000004">
    <property type="protein sequence ID" value="GAB1316898.1"/>
    <property type="molecule type" value="Genomic_DNA"/>
</dbReference>
<feature type="transmembrane region" description="Helical" evidence="5">
    <location>
        <begin position="230"/>
        <end position="251"/>
    </location>
</feature>
<keyword evidence="4 5" id="KW-0472">Membrane</keyword>
<feature type="transmembrane region" description="Helical" evidence="5">
    <location>
        <begin position="271"/>
        <end position="291"/>
    </location>
</feature>
<dbReference type="RefSeq" id="XP_070918629.1">
    <property type="nucleotide sequence ID" value="XM_071062528.1"/>
</dbReference>
<dbReference type="Proteomes" id="UP001628179">
    <property type="component" value="Unassembled WGS sequence"/>
</dbReference>
<feature type="transmembrane region" description="Helical" evidence="5">
    <location>
        <begin position="66"/>
        <end position="87"/>
    </location>
</feature>
<comment type="caution">
    <text evidence="6">The sequence shown here is derived from an EMBL/GenBank/DDBJ whole genome shotgun (WGS) entry which is preliminary data.</text>
</comment>
<keyword evidence="2 5" id="KW-0812">Transmembrane</keyword>
<evidence type="ECO:0000256" key="4">
    <source>
        <dbReference type="ARBA" id="ARBA00023136"/>
    </source>
</evidence>
<evidence type="ECO:0000256" key="3">
    <source>
        <dbReference type="ARBA" id="ARBA00022989"/>
    </source>
</evidence>
<name>A0ABQ0GGN1_9PEZI</name>
<accession>A0ABQ0GGN1</accession>
<reference evidence="6 7" key="1">
    <citation type="submission" date="2024-09" db="EMBL/GenBank/DDBJ databases">
        <title>Itraconazole resistance in Madurella fahalii resulting from another homologue of gene encoding cytochrome P450 14-alpha sterol demethylase (CYP51).</title>
        <authorList>
            <person name="Yoshioka I."/>
            <person name="Fahal A.H."/>
            <person name="Kaneko S."/>
            <person name="Yaguchi T."/>
        </authorList>
    </citation>
    <scope>NUCLEOTIDE SEQUENCE [LARGE SCALE GENOMIC DNA]</scope>
    <source>
        <strain evidence="6 7">IFM 68171</strain>
    </source>
</reference>
<evidence type="ECO:0000313" key="7">
    <source>
        <dbReference type="Proteomes" id="UP001628179"/>
    </source>
</evidence>
<feature type="transmembrane region" description="Helical" evidence="5">
    <location>
        <begin position="99"/>
        <end position="119"/>
    </location>
</feature>
<sequence length="303" mass="32564">MSSAPLPSGFYPSYATCTEVSPYCPVKATTLGYSPAKGLNVFLAIAYGLIAVLALSIGIWKRTWGFSLAVASGCALECVGYVGRSLLAVNPWNNGAFKMQIVAIILGPTLICIGLYLTLKHAVTNLNRSLSRLPPRLYPLFFIPADISCLVVQGIGGGVAAAAGRNSYNLLQHGNWTIMAGIVLQVIVLGAFGVLVGDYLFRAARYFGTGNVTGEYQEGARLWADRKFRAFVYAMGLAYVALMIRCVYRIAEMAGGWGNHIMQDEPSFMALESFLVLIASVVLAVFAPGIFSPQMSHSNPIDK</sequence>
<keyword evidence="7" id="KW-1185">Reference proteome</keyword>
<feature type="transmembrane region" description="Helical" evidence="5">
    <location>
        <begin position="39"/>
        <end position="59"/>
    </location>
</feature>
<feature type="transmembrane region" description="Helical" evidence="5">
    <location>
        <begin position="176"/>
        <end position="201"/>
    </location>
</feature>
<dbReference type="GeneID" id="98177851"/>